<comment type="similarity">
    <text evidence="1">Belongs to the SRR1 family.</text>
</comment>
<feature type="region of interest" description="Disordered" evidence="2">
    <location>
        <begin position="1"/>
        <end position="34"/>
    </location>
</feature>
<protein>
    <recommendedName>
        <fullName evidence="3">SRR1-like domain-containing protein</fullName>
    </recommendedName>
</protein>
<evidence type="ECO:0000256" key="2">
    <source>
        <dbReference type="SAM" id="MobiDB-lite"/>
    </source>
</evidence>
<proteinExistence type="inferred from homology"/>
<gene>
    <name evidence="4" type="ORF">SERLADRAFT_335274</name>
</gene>
<organism>
    <name type="scientific">Serpula lacrymans var. lacrymans (strain S7.9)</name>
    <name type="common">Dry rot fungus</name>
    <dbReference type="NCBI Taxonomy" id="578457"/>
    <lineage>
        <taxon>Eukaryota</taxon>
        <taxon>Fungi</taxon>
        <taxon>Dikarya</taxon>
        <taxon>Basidiomycota</taxon>
        <taxon>Agaricomycotina</taxon>
        <taxon>Agaricomycetes</taxon>
        <taxon>Agaricomycetidae</taxon>
        <taxon>Boletales</taxon>
        <taxon>Coniophorineae</taxon>
        <taxon>Serpulaceae</taxon>
        <taxon>Serpula</taxon>
    </lineage>
</organism>
<dbReference type="GO" id="GO:0005634">
    <property type="term" value="C:nucleus"/>
    <property type="evidence" value="ECO:0007669"/>
    <property type="project" value="TreeGrafter"/>
</dbReference>
<feature type="domain" description="SRR1-like" evidence="3">
    <location>
        <begin position="78"/>
        <end position="211"/>
    </location>
</feature>
<evidence type="ECO:0000256" key="1">
    <source>
        <dbReference type="ARBA" id="ARBA00009856"/>
    </source>
</evidence>
<dbReference type="InterPro" id="IPR040044">
    <property type="entry name" value="SRR1L"/>
</dbReference>
<dbReference type="OrthoDB" id="551431at2759"/>
<evidence type="ECO:0000259" key="3">
    <source>
        <dbReference type="Pfam" id="PF07985"/>
    </source>
</evidence>
<dbReference type="KEGG" id="sla:SERLADRAFT_335274"/>
<feature type="non-terminal residue" evidence="4">
    <location>
        <position position="1"/>
    </location>
</feature>
<dbReference type="InterPro" id="IPR012942">
    <property type="entry name" value="SRR1-like"/>
</dbReference>
<accession>F8P6D3</accession>
<reference evidence="4" key="1">
    <citation type="submission" date="2011-04" db="EMBL/GenBank/DDBJ databases">
        <title>Evolution of plant cell wall degrading machinery underlies the functional diversity of forest fungi.</title>
        <authorList>
            <consortium name="US DOE Joint Genome Institute (JGI-PGF)"/>
            <person name="Eastwood D.C."/>
            <person name="Floudas D."/>
            <person name="Binder M."/>
            <person name="Majcherczyk A."/>
            <person name="Schneider P."/>
            <person name="Aerts A."/>
            <person name="Asiegbu F.O."/>
            <person name="Baker S.E."/>
            <person name="Barry K."/>
            <person name="Bendiksby M."/>
            <person name="Blumentritt M."/>
            <person name="Coutinho P.M."/>
            <person name="Cullen D."/>
            <person name="Cullen D."/>
            <person name="Gathman A."/>
            <person name="Goodell B."/>
            <person name="Henrissat B."/>
            <person name="Ihrmark K."/>
            <person name="Kauserud H."/>
            <person name="Kohler A."/>
            <person name="LaButti K."/>
            <person name="Lapidus A."/>
            <person name="Lavin J.L."/>
            <person name="Lee Y.-H."/>
            <person name="Lindquist E."/>
            <person name="Lilly W."/>
            <person name="Lucas S."/>
            <person name="Morin E."/>
            <person name="Murat C."/>
            <person name="Oguiza J.A."/>
            <person name="Park J."/>
            <person name="Pisabarro A.G."/>
            <person name="Riley R."/>
            <person name="Rosling A."/>
            <person name="Salamov A."/>
            <person name="Schmidt O."/>
            <person name="Schmutz J."/>
            <person name="Skrede I."/>
            <person name="Stenlid J."/>
            <person name="Wiebenga A."/>
            <person name="Xie X."/>
            <person name="Kues U."/>
            <person name="Hibbett D.S."/>
            <person name="Hoffmeister D."/>
            <person name="Hogberg N."/>
            <person name="Martin F."/>
            <person name="Grigoriev I.V."/>
            <person name="Watkinson S.C."/>
        </authorList>
    </citation>
    <scope>NUCLEOTIDE SEQUENCE</scope>
    <source>
        <strain evidence="4">S7.9</strain>
    </source>
</reference>
<dbReference type="RefSeq" id="XP_007321957.1">
    <property type="nucleotide sequence ID" value="XM_007321895.1"/>
</dbReference>
<dbReference type="PANTHER" id="PTHR28626:SF3">
    <property type="entry name" value="SRR1-LIKE PROTEIN"/>
    <property type="match status" value="1"/>
</dbReference>
<evidence type="ECO:0000313" key="4">
    <source>
        <dbReference type="EMBL" id="EGO21000.1"/>
    </source>
</evidence>
<feature type="non-terminal residue" evidence="4">
    <location>
        <position position="212"/>
    </location>
</feature>
<dbReference type="HOGENOM" id="CLU_062516_2_1_1"/>
<dbReference type="EMBL" id="GL945439">
    <property type="protein sequence ID" value="EGO21000.1"/>
    <property type="molecule type" value="Genomic_DNA"/>
</dbReference>
<name>F8P6D3_SERL9</name>
<sequence length="212" mass="24337">NSASFAYSEPFTRAGPRKKRRRKPSGEPPQPLEQLERTKKELESNTVWLSTCHGSFLRRKHDPLCFPEILQDVLQDLSFAASEVLCLGLGSPVSSRDARAQLAFLIRFCSLCDIDLQNVSVYDPVFTDADSALLQALGMQCLADNRARTFSIRVSIFYLFQNAKHPVIRPTILYMPHCDMDLYENIIRENWTREQLSNIIFIANRFSDYIDK</sequence>
<dbReference type="Proteomes" id="UP000008064">
    <property type="component" value="Unassembled WGS sequence"/>
</dbReference>
<dbReference type="PANTHER" id="PTHR28626">
    <property type="entry name" value="SRR1-LIKE PROTEIN"/>
    <property type="match status" value="1"/>
</dbReference>
<dbReference type="Pfam" id="PF07985">
    <property type="entry name" value="SRR1"/>
    <property type="match status" value="1"/>
</dbReference>
<dbReference type="AlphaFoldDB" id="F8P6D3"/>
<dbReference type="GO" id="GO:0005737">
    <property type="term" value="C:cytoplasm"/>
    <property type="evidence" value="ECO:0007669"/>
    <property type="project" value="TreeGrafter"/>
</dbReference>
<dbReference type="GeneID" id="18808823"/>